<comment type="catalytic activity">
    <reaction evidence="9">
        <text>an acyl phosphate + H2O = a carboxylate + phosphate + H(+)</text>
        <dbReference type="Rhea" id="RHEA:14965"/>
        <dbReference type="ChEBI" id="CHEBI:15377"/>
        <dbReference type="ChEBI" id="CHEBI:15378"/>
        <dbReference type="ChEBI" id="CHEBI:29067"/>
        <dbReference type="ChEBI" id="CHEBI:43474"/>
        <dbReference type="ChEBI" id="CHEBI:59918"/>
        <dbReference type="EC" id="3.6.1.7"/>
    </reaction>
</comment>
<dbReference type="PANTHER" id="PTHR42959">
    <property type="entry name" value="CARBAMOYLTRANSFERASE"/>
    <property type="match status" value="1"/>
</dbReference>
<evidence type="ECO:0000256" key="3">
    <source>
        <dbReference type="ARBA" id="ARBA00022598"/>
    </source>
</evidence>
<dbReference type="Proteomes" id="UP000284605">
    <property type="component" value="Unassembled WGS sequence"/>
</dbReference>
<feature type="active site" evidence="9">
    <location>
        <position position="46"/>
    </location>
</feature>
<dbReference type="GO" id="GO:0008270">
    <property type="term" value="F:zinc ion binding"/>
    <property type="evidence" value="ECO:0007669"/>
    <property type="project" value="UniProtKB-KW"/>
</dbReference>
<keyword evidence="12" id="KW-0808">Transferase</keyword>
<protein>
    <recommendedName>
        <fullName evidence="8">Carbamoyltransferase HypF</fullName>
        <ecNumber evidence="8">6.2.-.-</ecNumber>
    </recommendedName>
</protein>
<keyword evidence="6" id="KW-0862">Zinc</keyword>
<keyword evidence="3" id="KW-0436">Ligase</keyword>
<dbReference type="PROSITE" id="PS51163">
    <property type="entry name" value="YRDC"/>
    <property type="match status" value="1"/>
</dbReference>
<dbReference type="AlphaFoldDB" id="A0A418W8R0"/>
<evidence type="ECO:0000313" key="13">
    <source>
        <dbReference type="Proteomes" id="UP000284605"/>
    </source>
</evidence>
<dbReference type="Pfam" id="PF17788">
    <property type="entry name" value="HypF_C"/>
    <property type="match status" value="1"/>
</dbReference>
<dbReference type="SUPFAM" id="SSF54975">
    <property type="entry name" value="Acylphosphatase/BLUF domain-like"/>
    <property type="match status" value="1"/>
</dbReference>
<dbReference type="Gene3D" id="3.90.870.50">
    <property type="match status" value="1"/>
</dbReference>
<dbReference type="OrthoDB" id="9808093at2"/>
<dbReference type="InterPro" id="IPR017945">
    <property type="entry name" value="DHBP_synth_RibB-like_a/b_dom"/>
</dbReference>
<evidence type="ECO:0000256" key="4">
    <source>
        <dbReference type="ARBA" id="ARBA00022723"/>
    </source>
</evidence>
<feature type="domain" description="YrdC-like" evidence="11">
    <location>
        <begin position="213"/>
        <end position="398"/>
    </location>
</feature>
<dbReference type="InterPro" id="IPR017968">
    <property type="entry name" value="Acylphosphatase_CS"/>
</dbReference>
<keyword evidence="4" id="KW-0479">Metal-binding</keyword>
<dbReference type="GO" id="GO:0003998">
    <property type="term" value="F:acylphosphatase activity"/>
    <property type="evidence" value="ECO:0007669"/>
    <property type="project" value="UniProtKB-EC"/>
</dbReference>
<keyword evidence="13" id="KW-1185">Reference proteome</keyword>
<feature type="domain" description="Acylphosphatase-like" evidence="10">
    <location>
        <begin position="13"/>
        <end position="99"/>
    </location>
</feature>
<organism evidence="12 13">
    <name type="scientific">Oleomonas cavernae</name>
    <dbReference type="NCBI Taxonomy" id="2320859"/>
    <lineage>
        <taxon>Bacteria</taxon>
        <taxon>Pseudomonadati</taxon>
        <taxon>Pseudomonadota</taxon>
        <taxon>Alphaproteobacteria</taxon>
        <taxon>Acetobacterales</taxon>
        <taxon>Acetobacteraceae</taxon>
        <taxon>Oleomonas</taxon>
    </lineage>
</organism>
<dbReference type="Pfam" id="PF01300">
    <property type="entry name" value="Sua5_yciO_yrdC"/>
    <property type="match status" value="1"/>
</dbReference>
<dbReference type="SUPFAM" id="SSF55821">
    <property type="entry name" value="YrdC/RibB"/>
    <property type="match status" value="1"/>
</dbReference>
<dbReference type="InterPro" id="IPR006070">
    <property type="entry name" value="Sua5-like_dom"/>
</dbReference>
<dbReference type="Gene3D" id="3.30.420.360">
    <property type="match status" value="1"/>
</dbReference>
<dbReference type="GO" id="GO:0051604">
    <property type="term" value="P:protein maturation"/>
    <property type="evidence" value="ECO:0007669"/>
    <property type="project" value="TreeGrafter"/>
</dbReference>
<dbReference type="GO" id="GO:0016874">
    <property type="term" value="F:ligase activity"/>
    <property type="evidence" value="ECO:0007669"/>
    <property type="project" value="UniProtKB-UniRule"/>
</dbReference>
<dbReference type="PANTHER" id="PTHR42959:SF1">
    <property type="entry name" value="CARBAMOYLTRANSFERASE HYPF"/>
    <property type="match status" value="1"/>
</dbReference>
<comment type="similarity">
    <text evidence="2 8">Belongs to the carbamoyltransferase HypF family.</text>
</comment>
<dbReference type="UniPathway" id="UPA00335"/>
<dbReference type="GO" id="GO:0003725">
    <property type="term" value="F:double-stranded RNA binding"/>
    <property type="evidence" value="ECO:0007669"/>
    <property type="project" value="InterPro"/>
</dbReference>
<dbReference type="RefSeq" id="WP_119777037.1">
    <property type="nucleotide sequence ID" value="NZ_QYUK01000011.1"/>
</dbReference>
<dbReference type="InterPro" id="IPR041440">
    <property type="entry name" value="HypF_C"/>
</dbReference>
<gene>
    <name evidence="12" type="primary">hypF</name>
    <name evidence="12" type="ORF">D3874_04640</name>
</gene>
<evidence type="ECO:0000256" key="7">
    <source>
        <dbReference type="ARBA" id="ARBA00048220"/>
    </source>
</evidence>
<evidence type="ECO:0000256" key="5">
    <source>
        <dbReference type="ARBA" id="ARBA00022771"/>
    </source>
</evidence>
<proteinExistence type="inferred from homology"/>
<name>A0A418W8R0_9PROT</name>
<evidence type="ECO:0000256" key="8">
    <source>
        <dbReference type="PIRNR" id="PIRNR006256"/>
    </source>
</evidence>
<dbReference type="InterPro" id="IPR055128">
    <property type="entry name" value="HypF_C_2"/>
</dbReference>
<dbReference type="PROSITE" id="PS00150">
    <property type="entry name" value="ACYLPHOSPHATASE_1"/>
    <property type="match status" value="1"/>
</dbReference>
<keyword evidence="9" id="KW-0378">Hydrolase</keyword>
<dbReference type="Gene3D" id="3.30.110.120">
    <property type="match status" value="1"/>
</dbReference>
<accession>A0A418W8R0</accession>
<dbReference type="InterPro" id="IPR011125">
    <property type="entry name" value="Znf_HypF"/>
</dbReference>
<dbReference type="InterPro" id="IPR001792">
    <property type="entry name" value="Acylphosphatase-like_dom"/>
</dbReference>
<dbReference type="GO" id="GO:0016743">
    <property type="term" value="F:carboxyl- or carbamoyltransferase activity"/>
    <property type="evidence" value="ECO:0007669"/>
    <property type="project" value="UniProtKB-UniRule"/>
</dbReference>
<dbReference type="Gene3D" id="3.30.420.40">
    <property type="match status" value="1"/>
</dbReference>
<sequence length="800" mass="85994">MSLQPHLVEPQESFAIRVRGRVQGVGFRPTVWRFARDLALSGEVLNDAEGVLIRVNGARAAVDALIGRLHREPPPLARIDSVETWPIAEVAADGFSVVESAPGAAHTQVAPDALVCAACAAEIADPFSRRYRYPFTNCTHCGPRFSIVRGIPYDRVTTTMAPFGLCTDCLAEYRDPADRRFQAQAIACHACGPRARLVRLDGRAVSFEQHSMLDDVDAVCSLLQKGEIVAIKGLGGYHLACDATRADVVARLRERKRRHAKPFALMARDLDIVRRYCSVDAAEAAALASPEAPIVLLRADGPARLPEAVAPGLGLLGFMLPTTPLHRLILRRMERPVVMTSGNLSDEPQVTDDVAARERLGGIAAFALMHDRAIANRVDDSVVRLSGGAIRVLRRARGFAPAPIALPPGFESAPPVLAYGGELKATFCLLKDGEAIVSQHIGDLEEGAAFDDYGRNLELYAHLFDHAPAVLAADRHPEYLSTKQALARAAAEALPLAQVQHHHAHVAACLAENGRPLEAAPVLGIVLDGLGYGDDGAIWGGEFLLADYRGYQRLGTLKPVAMPGGAQAAREPWRNLYAHLMAEMGWPAFAMNFAELEVYQALSQRPRASFDAMIRDGRFAPRASSCGRLFDAVAAALGLCRDRQAYEGQAAMMLEASVDAQALADEDEALAYPFTIPLLPETRMPYLEPLAMWNALLGDLILKTPPGVIAARFHRGLAKGVAAMADKLAGGEGEVRRFDTVALSGGCFQNRVLFEEVARRLVAQGFQVLSHARVPANDGGLALGQAAVAAALSIGDRPCA</sequence>
<dbReference type="Pfam" id="PF00708">
    <property type="entry name" value="Acylphosphatase"/>
    <property type="match status" value="1"/>
</dbReference>
<evidence type="ECO:0000256" key="2">
    <source>
        <dbReference type="ARBA" id="ARBA00008097"/>
    </source>
</evidence>
<reference evidence="12 13" key="1">
    <citation type="submission" date="2018-09" db="EMBL/GenBank/DDBJ databases">
        <authorList>
            <person name="Zhu H."/>
        </authorList>
    </citation>
    <scope>NUCLEOTIDE SEQUENCE [LARGE SCALE GENOMIC DNA]</scope>
    <source>
        <strain evidence="12 13">K1W22B-8</strain>
    </source>
</reference>
<dbReference type="EC" id="6.2.-.-" evidence="8"/>
<dbReference type="EMBL" id="QYUK01000011">
    <property type="protein sequence ID" value="RJF86399.1"/>
    <property type="molecule type" value="Genomic_DNA"/>
</dbReference>
<evidence type="ECO:0000259" key="11">
    <source>
        <dbReference type="PROSITE" id="PS51163"/>
    </source>
</evidence>
<evidence type="ECO:0000256" key="9">
    <source>
        <dbReference type="PROSITE-ProRule" id="PRU00520"/>
    </source>
</evidence>
<evidence type="ECO:0000313" key="12">
    <source>
        <dbReference type="EMBL" id="RJF86399.1"/>
    </source>
</evidence>
<comment type="pathway">
    <text evidence="1 8">Protein modification; [NiFe] hydrogenase maturation.</text>
</comment>
<dbReference type="InterPro" id="IPR004421">
    <property type="entry name" value="Carbamoyltransferase_HypF"/>
</dbReference>
<dbReference type="InterPro" id="IPR051060">
    <property type="entry name" value="Carbamoyltrans_HypF-like"/>
</dbReference>
<comment type="catalytic activity">
    <reaction evidence="7 8">
        <text>C-terminal L-cysteinyl-[HypE protein] + carbamoyl phosphate + ATP + H2O = C-terminal S-carboxamide-L-cysteinyl-[HypE protein] + AMP + phosphate + diphosphate + H(+)</text>
        <dbReference type="Rhea" id="RHEA:55636"/>
        <dbReference type="Rhea" id="RHEA-COMP:14247"/>
        <dbReference type="Rhea" id="RHEA-COMP:14392"/>
        <dbReference type="ChEBI" id="CHEBI:15377"/>
        <dbReference type="ChEBI" id="CHEBI:15378"/>
        <dbReference type="ChEBI" id="CHEBI:30616"/>
        <dbReference type="ChEBI" id="CHEBI:33019"/>
        <dbReference type="ChEBI" id="CHEBI:43474"/>
        <dbReference type="ChEBI" id="CHEBI:58228"/>
        <dbReference type="ChEBI" id="CHEBI:76913"/>
        <dbReference type="ChEBI" id="CHEBI:139126"/>
        <dbReference type="ChEBI" id="CHEBI:456215"/>
    </reaction>
</comment>
<keyword evidence="5" id="KW-0863">Zinc-finger</keyword>
<comment type="caution">
    <text evidence="12">The sequence shown here is derived from an EMBL/GenBank/DDBJ whole genome shotgun (WGS) entry which is preliminary data.</text>
</comment>
<dbReference type="InterPro" id="IPR036046">
    <property type="entry name" value="Acylphosphatase-like_dom_sf"/>
</dbReference>
<dbReference type="Pfam" id="PF07503">
    <property type="entry name" value="zf-HYPF"/>
    <property type="match status" value="2"/>
</dbReference>
<dbReference type="NCBIfam" id="TIGR00143">
    <property type="entry name" value="hypF"/>
    <property type="match status" value="1"/>
</dbReference>
<dbReference type="Pfam" id="PF22521">
    <property type="entry name" value="HypF_C_2"/>
    <property type="match status" value="1"/>
</dbReference>
<comment type="function">
    <text evidence="8">Involved in the maturation of [NiFe] hydrogenases. Along with HypE, it catalyzes the synthesis of the CN ligands of the active site iron of [NiFe]-hydrogenases. HypF functions as a carbamoyl transferase using carbamoylphosphate as a substrate and transferring the carboxamido moiety in an ATP-dependent reaction to the thiolate of the C-terminal cysteine of HypE yielding a protein-S-carboxamide.</text>
</comment>
<evidence type="ECO:0000256" key="1">
    <source>
        <dbReference type="ARBA" id="ARBA00004711"/>
    </source>
</evidence>
<feature type="active site" evidence="9">
    <location>
        <position position="28"/>
    </location>
</feature>
<evidence type="ECO:0000259" key="10">
    <source>
        <dbReference type="PROSITE" id="PS51160"/>
    </source>
</evidence>
<dbReference type="PROSITE" id="PS51160">
    <property type="entry name" value="ACYLPHOSPHATASE_3"/>
    <property type="match status" value="1"/>
</dbReference>
<evidence type="ECO:0000256" key="6">
    <source>
        <dbReference type="ARBA" id="ARBA00022833"/>
    </source>
</evidence>
<dbReference type="PIRSF" id="PIRSF006256">
    <property type="entry name" value="CMPcnvr_hdrg_mat"/>
    <property type="match status" value="1"/>
</dbReference>